<evidence type="ECO:0000313" key="3">
    <source>
        <dbReference type="Proteomes" id="UP000030669"/>
    </source>
</evidence>
<feature type="compositionally biased region" description="Polar residues" evidence="1">
    <location>
        <begin position="388"/>
        <end position="397"/>
    </location>
</feature>
<feature type="compositionally biased region" description="Low complexity" evidence="1">
    <location>
        <begin position="463"/>
        <end position="474"/>
    </location>
</feature>
<dbReference type="Proteomes" id="UP000030669">
    <property type="component" value="Unassembled WGS sequence"/>
</dbReference>
<feature type="compositionally biased region" description="Basic and acidic residues" evidence="1">
    <location>
        <begin position="105"/>
        <end position="115"/>
    </location>
</feature>
<evidence type="ECO:0000256" key="1">
    <source>
        <dbReference type="SAM" id="MobiDB-lite"/>
    </source>
</evidence>
<feature type="compositionally biased region" description="Polar residues" evidence="1">
    <location>
        <begin position="181"/>
        <end position="192"/>
    </location>
</feature>
<dbReference type="KEGG" id="gtr:GLOTRDRAFT_123396"/>
<feature type="compositionally biased region" description="Polar residues" evidence="1">
    <location>
        <begin position="418"/>
        <end position="438"/>
    </location>
</feature>
<feature type="compositionally biased region" description="Acidic residues" evidence="1">
    <location>
        <begin position="43"/>
        <end position="52"/>
    </location>
</feature>
<feature type="compositionally biased region" description="Basic and acidic residues" evidence="1">
    <location>
        <begin position="346"/>
        <end position="366"/>
    </location>
</feature>
<keyword evidence="3" id="KW-1185">Reference proteome</keyword>
<feature type="compositionally biased region" description="Basic and acidic residues" evidence="1">
    <location>
        <begin position="265"/>
        <end position="275"/>
    </location>
</feature>
<dbReference type="eggNOG" id="ENOG502SHA7">
    <property type="taxonomic scope" value="Eukaryota"/>
</dbReference>
<accession>S7PTW8</accession>
<sequence>MTSPNLPPPSPLNLPEPERGALASPRLGRPPSPLRNGFTADESFSDDEEEDNDRTWGRSSRRSHSPTPSITKFAANFAQRVNSFVNNMNPRSPNMLPSEAELEAEAERERERSRREAERILIQEAEERRLVEDRVLAMLQNQRASPVPSPSRSQSLPTPPSPSTSSKEGGSNWWAAAKNKLTPTKESLTPAQQLVKETKAREKEEKAKEKERRKSQDWPSNSQTKYADPSFRNLVHPTTPLQPPRPLSAAPSTPPSLAASPMRTSEGRDSPHKEAPPLYAQFDSQGALDVQGTLLVIAKRFEKLERWTVGHVRALEERMGDVEKWLVDKEKEREEKEASSTSAPADHPEPRAEPDSAELSELREELAEVQGRIGELGREIAKLATAPANLSSVASRNSTSSMARAPSASSSYAVRHLQTPSRGRESTSPPVSGQSASRTRLPYPTGDYASPPDSGLLSQGIFSPASSPPASLSSNTRAQTVTISGLPMSAEIQNTSTTGLPRSTSPMDLTNSPGADPLPAPRMPAARSSSVSPTPRKRYTVALGEPVVSRSDAERPSTPAQQTGTAYFSSAVVDTPTSTDEEEEEEEDDDGFHDETIGKSARFSLNSKLKGGSPSPSNPRLRAQSTYGLSSIAAASPNTPLHSRMRSRSTDMRFGLGISMDGSAKFVDPLVIRKQEKEATSKVVPPKVTAGKKVPVRELAAFFDGEKR</sequence>
<dbReference type="OrthoDB" id="3269842at2759"/>
<feature type="region of interest" description="Disordered" evidence="1">
    <location>
        <begin position="384"/>
        <end position="647"/>
    </location>
</feature>
<feature type="region of interest" description="Disordered" evidence="1">
    <location>
        <begin position="318"/>
        <end position="370"/>
    </location>
</feature>
<feature type="compositionally biased region" description="Polar residues" evidence="1">
    <location>
        <begin position="558"/>
        <end position="568"/>
    </location>
</feature>
<dbReference type="HOGENOM" id="CLU_013867_0_0_1"/>
<feature type="compositionally biased region" description="Basic and acidic residues" evidence="1">
    <location>
        <begin position="196"/>
        <end position="216"/>
    </location>
</feature>
<organism evidence="2 3">
    <name type="scientific">Gloeophyllum trabeum (strain ATCC 11539 / FP-39264 / Madison 617)</name>
    <name type="common">Brown rot fungus</name>
    <dbReference type="NCBI Taxonomy" id="670483"/>
    <lineage>
        <taxon>Eukaryota</taxon>
        <taxon>Fungi</taxon>
        <taxon>Dikarya</taxon>
        <taxon>Basidiomycota</taxon>
        <taxon>Agaricomycotina</taxon>
        <taxon>Agaricomycetes</taxon>
        <taxon>Gloeophyllales</taxon>
        <taxon>Gloeophyllaceae</taxon>
        <taxon>Gloeophyllum</taxon>
    </lineage>
</organism>
<dbReference type="AlphaFoldDB" id="S7PTW8"/>
<feature type="region of interest" description="Disordered" evidence="1">
    <location>
        <begin position="141"/>
        <end position="280"/>
    </location>
</feature>
<feature type="compositionally biased region" description="Basic and acidic residues" evidence="1">
    <location>
        <begin position="318"/>
        <end position="338"/>
    </location>
</feature>
<dbReference type="EMBL" id="KB469313">
    <property type="protein sequence ID" value="EPQ50782.1"/>
    <property type="molecule type" value="Genomic_DNA"/>
</dbReference>
<dbReference type="OMA" id="EKWTVSH"/>
<dbReference type="GeneID" id="19300950"/>
<feature type="region of interest" description="Disordered" evidence="1">
    <location>
        <begin position="84"/>
        <end position="115"/>
    </location>
</feature>
<feature type="compositionally biased region" description="Acidic residues" evidence="1">
    <location>
        <begin position="579"/>
        <end position="592"/>
    </location>
</feature>
<evidence type="ECO:0000313" key="2">
    <source>
        <dbReference type="EMBL" id="EPQ50782.1"/>
    </source>
</evidence>
<gene>
    <name evidence="2" type="ORF">GLOTRDRAFT_123396</name>
</gene>
<feature type="region of interest" description="Disordered" evidence="1">
    <location>
        <begin position="1"/>
        <end position="72"/>
    </location>
</feature>
<feature type="compositionally biased region" description="Pro residues" evidence="1">
    <location>
        <begin position="1"/>
        <end position="14"/>
    </location>
</feature>
<feature type="compositionally biased region" description="Polar residues" evidence="1">
    <location>
        <begin position="491"/>
        <end position="513"/>
    </location>
</feature>
<name>S7PTW8_GLOTA</name>
<dbReference type="RefSeq" id="XP_007870682.1">
    <property type="nucleotide sequence ID" value="XM_007872491.1"/>
</dbReference>
<feature type="compositionally biased region" description="Low complexity" evidence="1">
    <location>
        <begin position="398"/>
        <end position="413"/>
    </location>
</feature>
<reference evidence="2 3" key="1">
    <citation type="journal article" date="2012" name="Science">
        <title>The Paleozoic origin of enzymatic lignin decomposition reconstructed from 31 fungal genomes.</title>
        <authorList>
            <person name="Floudas D."/>
            <person name="Binder M."/>
            <person name="Riley R."/>
            <person name="Barry K."/>
            <person name="Blanchette R.A."/>
            <person name="Henrissat B."/>
            <person name="Martinez A.T."/>
            <person name="Otillar R."/>
            <person name="Spatafora J.W."/>
            <person name="Yadav J.S."/>
            <person name="Aerts A."/>
            <person name="Benoit I."/>
            <person name="Boyd A."/>
            <person name="Carlson A."/>
            <person name="Copeland A."/>
            <person name="Coutinho P.M."/>
            <person name="de Vries R.P."/>
            <person name="Ferreira P."/>
            <person name="Findley K."/>
            <person name="Foster B."/>
            <person name="Gaskell J."/>
            <person name="Glotzer D."/>
            <person name="Gorecki P."/>
            <person name="Heitman J."/>
            <person name="Hesse C."/>
            <person name="Hori C."/>
            <person name="Igarashi K."/>
            <person name="Jurgens J.A."/>
            <person name="Kallen N."/>
            <person name="Kersten P."/>
            <person name="Kohler A."/>
            <person name="Kuees U."/>
            <person name="Kumar T.K.A."/>
            <person name="Kuo A."/>
            <person name="LaButti K."/>
            <person name="Larrondo L.F."/>
            <person name="Lindquist E."/>
            <person name="Ling A."/>
            <person name="Lombard V."/>
            <person name="Lucas S."/>
            <person name="Lundell T."/>
            <person name="Martin R."/>
            <person name="McLaughlin D.J."/>
            <person name="Morgenstern I."/>
            <person name="Morin E."/>
            <person name="Murat C."/>
            <person name="Nagy L.G."/>
            <person name="Nolan M."/>
            <person name="Ohm R.A."/>
            <person name="Patyshakuliyeva A."/>
            <person name="Rokas A."/>
            <person name="Ruiz-Duenas F.J."/>
            <person name="Sabat G."/>
            <person name="Salamov A."/>
            <person name="Samejima M."/>
            <person name="Schmutz J."/>
            <person name="Slot J.C."/>
            <person name="St John F."/>
            <person name="Stenlid J."/>
            <person name="Sun H."/>
            <person name="Sun S."/>
            <person name="Syed K."/>
            <person name="Tsang A."/>
            <person name="Wiebenga A."/>
            <person name="Young D."/>
            <person name="Pisabarro A."/>
            <person name="Eastwood D.C."/>
            <person name="Martin F."/>
            <person name="Cullen D."/>
            <person name="Grigoriev I.V."/>
            <person name="Hibbett D.S."/>
        </authorList>
    </citation>
    <scope>NUCLEOTIDE SEQUENCE [LARGE SCALE GENOMIC DNA]</scope>
    <source>
        <strain evidence="2 3">ATCC 11539</strain>
    </source>
</reference>
<proteinExistence type="predicted"/>
<feature type="compositionally biased region" description="Low complexity" evidence="1">
    <location>
        <begin position="247"/>
        <end position="261"/>
    </location>
</feature>
<protein>
    <submittedName>
        <fullName evidence="2">Uncharacterized protein</fullName>
    </submittedName>
</protein>